<name>A0A0A9DFF6_ARUDO</name>
<dbReference type="AlphaFoldDB" id="A0A0A9DFF6"/>
<reference evidence="1" key="1">
    <citation type="submission" date="2014-09" db="EMBL/GenBank/DDBJ databases">
        <authorList>
            <person name="Magalhaes I.L.F."/>
            <person name="Oliveira U."/>
            <person name="Santos F.R."/>
            <person name="Vidigal T.H.D.A."/>
            <person name="Brescovit A.D."/>
            <person name="Santos A.J."/>
        </authorList>
    </citation>
    <scope>NUCLEOTIDE SEQUENCE</scope>
    <source>
        <tissue evidence="1">Shoot tissue taken approximately 20 cm above the soil surface</tissue>
    </source>
</reference>
<organism evidence="1">
    <name type="scientific">Arundo donax</name>
    <name type="common">Giant reed</name>
    <name type="synonym">Donax arundinaceus</name>
    <dbReference type="NCBI Taxonomy" id="35708"/>
    <lineage>
        <taxon>Eukaryota</taxon>
        <taxon>Viridiplantae</taxon>
        <taxon>Streptophyta</taxon>
        <taxon>Embryophyta</taxon>
        <taxon>Tracheophyta</taxon>
        <taxon>Spermatophyta</taxon>
        <taxon>Magnoliopsida</taxon>
        <taxon>Liliopsida</taxon>
        <taxon>Poales</taxon>
        <taxon>Poaceae</taxon>
        <taxon>PACMAD clade</taxon>
        <taxon>Arundinoideae</taxon>
        <taxon>Arundineae</taxon>
        <taxon>Arundo</taxon>
    </lineage>
</organism>
<accession>A0A0A9DFF6</accession>
<proteinExistence type="predicted"/>
<evidence type="ECO:0000313" key="1">
    <source>
        <dbReference type="EMBL" id="JAD85413.1"/>
    </source>
</evidence>
<dbReference type="EMBL" id="GBRH01212482">
    <property type="protein sequence ID" value="JAD85413.1"/>
    <property type="molecule type" value="Transcribed_RNA"/>
</dbReference>
<protein>
    <submittedName>
        <fullName evidence="1">Uncharacterized protein</fullName>
    </submittedName>
</protein>
<reference evidence="1" key="2">
    <citation type="journal article" date="2015" name="Data Brief">
        <title>Shoot transcriptome of the giant reed, Arundo donax.</title>
        <authorList>
            <person name="Barrero R.A."/>
            <person name="Guerrero F.D."/>
            <person name="Moolhuijzen P."/>
            <person name="Goolsby J.A."/>
            <person name="Tidwell J."/>
            <person name="Bellgard S.E."/>
            <person name="Bellgard M.I."/>
        </authorList>
    </citation>
    <scope>NUCLEOTIDE SEQUENCE</scope>
    <source>
        <tissue evidence="1">Shoot tissue taken approximately 20 cm above the soil surface</tissue>
    </source>
</reference>
<sequence length="150" mass="17114">MLRTSLSASLAPSARRWRTPREHAALRYALTSSYASLRFMRPPSYSAMVSDRYGSTIAASRRAWRLMWRPKNCCSWRCCRFCHTTVHSTAIRLSTTPEFSPPHTSAIADPDPSFLFDYYKKDAHPHTHSRTPPMVSRSTCAGSQQLVLYL</sequence>